<evidence type="ECO:0000313" key="1">
    <source>
        <dbReference type="EMBL" id="KAI7725378.1"/>
    </source>
</evidence>
<protein>
    <submittedName>
        <fullName evidence="1">Uncharacterized protein</fullName>
    </submittedName>
</protein>
<name>A0AAD5BN71_AMBAR</name>
<organism evidence="1 2">
    <name type="scientific">Ambrosia artemisiifolia</name>
    <name type="common">Common ragweed</name>
    <dbReference type="NCBI Taxonomy" id="4212"/>
    <lineage>
        <taxon>Eukaryota</taxon>
        <taxon>Viridiplantae</taxon>
        <taxon>Streptophyta</taxon>
        <taxon>Embryophyta</taxon>
        <taxon>Tracheophyta</taxon>
        <taxon>Spermatophyta</taxon>
        <taxon>Magnoliopsida</taxon>
        <taxon>eudicotyledons</taxon>
        <taxon>Gunneridae</taxon>
        <taxon>Pentapetalae</taxon>
        <taxon>asterids</taxon>
        <taxon>campanulids</taxon>
        <taxon>Asterales</taxon>
        <taxon>Asteraceae</taxon>
        <taxon>Asteroideae</taxon>
        <taxon>Heliantheae alliance</taxon>
        <taxon>Heliantheae</taxon>
        <taxon>Ambrosia</taxon>
    </lineage>
</organism>
<dbReference type="Proteomes" id="UP001206925">
    <property type="component" value="Unassembled WGS sequence"/>
</dbReference>
<sequence length="96" mass="10764">MGLNSQLCPAFQQFDSNSYGYWKKKSSSESTFQQSIERTRNQPLSGLELGVVMTMSFLFELQQLHVLTARQFSIFFRLVIIGSGGCIPPIHSLSTA</sequence>
<keyword evidence="2" id="KW-1185">Reference proteome</keyword>
<proteinExistence type="predicted"/>
<gene>
    <name evidence="1" type="ORF">M8C21_015948</name>
</gene>
<dbReference type="EMBL" id="JAMZMK010011971">
    <property type="protein sequence ID" value="KAI7725378.1"/>
    <property type="molecule type" value="Genomic_DNA"/>
</dbReference>
<dbReference type="AlphaFoldDB" id="A0AAD5BN71"/>
<accession>A0AAD5BN71</accession>
<comment type="caution">
    <text evidence="1">The sequence shown here is derived from an EMBL/GenBank/DDBJ whole genome shotgun (WGS) entry which is preliminary data.</text>
</comment>
<evidence type="ECO:0000313" key="2">
    <source>
        <dbReference type="Proteomes" id="UP001206925"/>
    </source>
</evidence>
<reference evidence="1" key="1">
    <citation type="submission" date="2022-06" db="EMBL/GenBank/DDBJ databases">
        <title>Uncovering the hologenomic basis of an extraordinary plant invasion.</title>
        <authorList>
            <person name="Bieker V.C."/>
            <person name="Martin M.D."/>
            <person name="Gilbert T."/>
            <person name="Hodgins K."/>
            <person name="Battlay P."/>
            <person name="Petersen B."/>
            <person name="Wilson J."/>
        </authorList>
    </citation>
    <scope>NUCLEOTIDE SEQUENCE</scope>
    <source>
        <strain evidence="1">AA19_3_7</strain>
        <tissue evidence="1">Leaf</tissue>
    </source>
</reference>